<dbReference type="InterPro" id="IPR017452">
    <property type="entry name" value="GPCR_Rhodpsn_7TM"/>
</dbReference>
<keyword evidence="9" id="KW-1185">Reference proteome</keyword>
<dbReference type="OMA" id="HITSTWM"/>
<dbReference type="EMBL" id="DS268422">
    <property type="protein sequence ID" value="EFO89885.1"/>
    <property type="molecule type" value="Genomic_DNA"/>
</dbReference>
<feature type="region of interest" description="Disordered" evidence="5">
    <location>
        <begin position="396"/>
        <end position="417"/>
    </location>
</feature>
<feature type="domain" description="G-protein coupled receptors family 1 profile" evidence="7">
    <location>
        <begin position="46"/>
        <end position="342"/>
    </location>
</feature>
<dbReference type="InterPro" id="IPR052954">
    <property type="entry name" value="GPCR-Ligand_Int"/>
</dbReference>
<reference evidence="8" key="1">
    <citation type="submission" date="2007-07" db="EMBL/GenBank/DDBJ databases">
        <title>PCAP assembly of the Caenorhabditis remanei genome.</title>
        <authorList>
            <consortium name="The Caenorhabditis remanei Sequencing Consortium"/>
            <person name="Wilson R.K."/>
        </authorList>
    </citation>
    <scope>NUCLEOTIDE SEQUENCE [LARGE SCALE GENOMIC DNA]</scope>
    <source>
        <strain evidence="8">PB4641</strain>
    </source>
</reference>
<dbReference type="PROSITE" id="PS00237">
    <property type="entry name" value="G_PROTEIN_RECEP_F1_1"/>
    <property type="match status" value="1"/>
</dbReference>
<keyword evidence="3 6" id="KW-1133">Transmembrane helix</keyword>
<dbReference type="InParanoid" id="E3M264"/>
<gene>
    <name evidence="8" type="ORF">CRE_07322</name>
</gene>
<evidence type="ECO:0000256" key="5">
    <source>
        <dbReference type="SAM" id="MobiDB-lite"/>
    </source>
</evidence>
<accession>E3M264</accession>
<dbReference type="AlphaFoldDB" id="E3M264"/>
<keyword evidence="4 6" id="KW-0472">Membrane</keyword>
<dbReference type="PANTHER" id="PTHR46641:SF9">
    <property type="entry name" value="G-PROTEIN COUPLED RECEPTORS FAMILY 1 PROFILE DOMAIN-CONTAINING PROTEIN"/>
    <property type="match status" value="1"/>
</dbReference>
<feature type="compositionally biased region" description="Polar residues" evidence="5">
    <location>
        <begin position="408"/>
        <end position="417"/>
    </location>
</feature>
<dbReference type="PANTHER" id="PTHR46641">
    <property type="entry name" value="FMRFAMIDE RECEPTOR-RELATED"/>
    <property type="match status" value="1"/>
</dbReference>
<evidence type="ECO:0000256" key="1">
    <source>
        <dbReference type="ARBA" id="ARBA00004370"/>
    </source>
</evidence>
<name>E3M264_CAERE</name>
<dbReference type="InterPro" id="IPR000276">
    <property type="entry name" value="GPCR_Rhodpsn"/>
</dbReference>
<dbReference type="HOGENOM" id="CLU_718099_0_0_1"/>
<feature type="transmembrane region" description="Helical" evidence="6">
    <location>
        <begin position="63"/>
        <end position="83"/>
    </location>
</feature>
<dbReference type="SUPFAM" id="SSF81321">
    <property type="entry name" value="Family A G protein-coupled receptor-like"/>
    <property type="match status" value="1"/>
</dbReference>
<dbReference type="Proteomes" id="UP000008281">
    <property type="component" value="Unassembled WGS sequence"/>
</dbReference>
<evidence type="ECO:0000256" key="6">
    <source>
        <dbReference type="SAM" id="Phobius"/>
    </source>
</evidence>
<dbReference type="Gene3D" id="1.20.1070.10">
    <property type="entry name" value="Rhodopsin 7-helix transmembrane proteins"/>
    <property type="match status" value="1"/>
</dbReference>
<evidence type="ECO:0000313" key="8">
    <source>
        <dbReference type="EMBL" id="EFO89885.1"/>
    </source>
</evidence>
<evidence type="ECO:0000256" key="4">
    <source>
        <dbReference type="ARBA" id="ARBA00023136"/>
    </source>
</evidence>
<dbReference type="eggNOG" id="ENOG502TFUB">
    <property type="taxonomic scope" value="Eukaryota"/>
</dbReference>
<evidence type="ECO:0000256" key="2">
    <source>
        <dbReference type="ARBA" id="ARBA00022692"/>
    </source>
</evidence>
<protein>
    <recommendedName>
        <fullName evidence="7">G-protein coupled receptors family 1 profile domain-containing protein</fullName>
    </recommendedName>
</protein>
<comment type="subcellular location">
    <subcellularLocation>
        <location evidence="1">Membrane</location>
    </subcellularLocation>
</comment>
<evidence type="ECO:0000256" key="3">
    <source>
        <dbReference type="ARBA" id="ARBA00022989"/>
    </source>
</evidence>
<feature type="transmembrane region" description="Helical" evidence="6">
    <location>
        <begin position="325"/>
        <end position="349"/>
    </location>
</feature>
<dbReference type="STRING" id="31234.E3M264"/>
<feature type="transmembrane region" description="Helical" evidence="6">
    <location>
        <begin position="33"/>
        <end position="51"/>
    </location>
</feature>
<dbReference type="CDD" id="cd14978">
    <property type="entry name" value="7tmA_FMRFamide_R-like"/>
    <property type="match status" value="1"/>
</dbReference>
<proteinExistence type="predicted"/>
<keyword evidence="2 6" id="KW-0812">Transmembrane</keyword>
<sequence length="417" mass="47302">MFHLFQKLVFYQRVVMTNECPSPPTSWALAFDGPISFVVIVGGIVGNVYSLKQLFSRSINTSMLVSLTGLAILDIVMLLAGLWHHSLWATMHYFSIRDKPWDRKMADSNAVMECGHITSTWMLIEVTAERFFAVTRPFHFAPVHRKQRRKSYARVVGGDCPFGWCHIFEKFVGLIRIPLIMTIVACLICLPCTVEYTLTPCVYKGIESEQVMLETPLMSNMIYKVLYRTVFLSIVKTFGPFVIITFLTVSTLKSMRQSMDSRASILIAQGQNHLFQADKDKTKSLQAISIMLLGKFLFLRCLPTAMATIQILIPFGSSTSFLPVYLSHFFLLFNSATNSFVFVVVKSAFETRRLKRIRQRHRQLVAQHAEQVLSIGKALAGDKLLLFSDVEFENQSSEEDTLEMQPMMPTSSTSNPV</sequence>
<evidence type="ECO:0000259" key="7">
    <source>
        <dbReference type="PROSITE" id="PS50262"/>
    </source>
</evidence>
<dbReference type="GO" id="GO:0004930">
    <property type="term" value="F:G protein-coupled receptor activity"/>
    <property type="evidence" value="ECO:0007669"/>
    <property type="project" value="InterPro"/>
</dbReference>
<dbReference type="OrthoDB" id="5788232at2759"/>
<dbReference type="PROSITE" id="PS50262">
    <property type="entry name" value="G_PROTEIN_RECEP_F1_2"/>
    <property type="match status" value="1"/>
</dbReference>
<evidence type="ECO:0000313" key="9">
    <source>
        <dbReference type="Proteomes" id="UP000008281"/>
    </source>
</evidence>
<dbReference type="FunCoup" id="E3M264">
    <property type="interactions" value="151"/>
</dbReference>
<feature type="transmembrane region" description="Helical" evidence="6">
    <location>
        <begin position="225"/>
        <end position="249"/>
    </location>
</feature>
<organism evidence="9">
    <name type="scientific">Caenorhabditis remanei</name>
    <name type="common">Caenorhabditis vulgaris</name>
    <dbReference type="NCBI Taxonomy" id="31234"/>
    <lineage>
        <taxon>Eukaryota</taxon>
        <taxon>Metazoa</taxon>
        <taxon>Ecdysozoa</taxon>
        <taxon>Nematoda</taxon>
        <taxon>Chromadorea</taxon>
        <taxon>Rhabditida</taxon>
        <taxon>Rhabditina</taxon>
        <taxon>Rhabditomorpha</taxon>
        <taxon>Rhabditoidea</taxon>
        <taxon>Rhabditidae</taxon>
        <taxon>Peloderinae</taxon>
        <taxon>Caenorhabditis</taxon>
    </lineage>
</organism>
<dbReference type="GO" id="GO:0016020">
    <property type="term" value="C:membrane"/>
    <property type="evidence" value="ECO:0007669"/>
    <property type="project" value="UniProtKB-SubCell"/>
</dbReference>